<feature type="chain" id="PRO_5046281523" evidence="5">
    <location>
        <begin position="22"/>
        <end position="352"/>
    </location>
</feature>
<sequence>MRARRRALTALTLAVGLTLTACTGFPLPGESTSTVETTDSQFQGDRPAGPPLPAGALLEQPGEVSPAQNVDQDVVGSLRPDDRTPEERVPRIVERGRLIVGVDQSQNLLSSRDVITGRLIGFEVDLAREIARDIFGDPEAVDFRFIDSVDRARPLDAREVDIIIRTLTITEERQEVVEFSAPYLSADTRMLVAGPNIRGYGDLSGRVVCVADDTAALDKARAAAPYSILLKTRRWSDCLYALQERQVDAIISDTTILSGIAEQDPYTTITGESLGSENYGVGIRKSTPGEDSSGLVRQVNSTLERIRADGTWWRMYEQWFSANLTTAGPPDLYYREEEPADAYAADDAPAEG</sequence>
<dbReference type="InterPro" id="IPR001638">
    <property type="entry name" value="Solute-binding_3/MltF_N"/>
</dbReference>
<comment type="similarity">
    <text evidence="1">Belongs to the bacterial solute-binding protein 3 family.</text>
</comment>
<feature type="compositionally biased region" description="Basic and acidic residues" evidence="4">
    <location>
        <begin position="79"/>
        <end position="88"/>
    </location>
</feature>
<dbReference type="Gene3D" id="3.40.190.10">
    <property type="entry name" value="Periplasmic binding protein-like II"/>
    <property type="match status" value="2"/>
</dbReference>
<evidence type="ECO:0000259" key="6">
    <source>
        <dbReference type="SMART" id="SM00062"/>
    </source>
</evidence>
<dbReference type="EMBL" id="JAVDXZ010000001">
    <property type="protein sequence ID" value="MDR7330345.1"/>
    <property type="molecule type" value="Genomic_DNA"/>
</dbReference>
<feature type="domain" description="Solute-binding protein family 3/N-terminal" evidence="6">
    <location>
        <begin position="97"/>
        <end position="323"/>
    </location>
</feature>
<keyword evidence="8" id="KW-1185">Reference proteome</keyword>
<evidence type="ECO:0000256" key="1">
    <source>
        <dbReference type="ARBA" id="ARBA00010333"/>
    </source>
</evidence>
<comment type="caution">
    <text evidence="7">The sequence shown here is derived from an EMBL/GenBank/DDBJ whole genome shotgun (WGS) entry which is preliminary data.</text>
</comment>
<dbReference type="PROSITE" id="PS51257">
    <property type="entry name" value="PROKAR_LIPOPROTEIN"/>
    <property type="match status" value="1"/>
</dbReference>
<evidence type="ECO:0000313" key="8">
    <source>
        <dbReference type="Proteomes" id="UP001180840"/>
    </source>
</evidence>
<dbReference type="SMART" id="SM00062">
    <property type="entry name" value="PBPb"/>
    <property type="match status" value="1"/>
</dbReference>
<evidence type="ECO:0000256" key="3">
    <source>
        <dbReference type="ARBA" id="ARBA00022729"/>
    </source>
</evidence>
<evidence type="ECO:0000256" key="5">
    <source>
        <dbReference type="SAM" id="SignalP"/>
    </source>
</evidence>
<protein>
    <submittedName>
        <fullName evidence="7">Polar amino acid transport system substrate-binding protein</fullName>
    </submittedName>
</protein>
<gene>
    <name evidence="7" type="ORF">J2S39_002021</name>
</gene>
<dbReference type="Proteomes" id="UP001180840">
    <property type="component" value="Unassembled WGS sequence"/>
</dbReference>
<keyword evidence="2" id="KW-0813">Transport</keyword>
<feature type="signal peptide" evidence="5">
    <location>
        <begin position="1"/>
        <end position="21"/>
    </location>
</feature>
<organism evidence="7 8">
    <name type="scientific">Corynebacterium guangdongense</name>
    <dbReference type="NCBI Taxonomy" id="1783348"/>
    <lineage>
        <taxon>Bacteria</taxon>
        <taxon>Bacillati</taxon>
        <taxon>Actinomycetota</taxon>
        <taxon>Actinomycetes</taxon>
        <taxon>Mycobacteriales</taxon>
        <taxon>Corynebacteriaceae</taxon>
        <taxon>Corynebacterium</taxon>
    </lineage>
</organism>
<feature type="region of interest" description="Disordered" evidence="4">
    <location>
        <begin position="332"/>
        <end position="352"/>
    </location>
</feature>
<dbReference type="SUPFAM" id="SSF53850">
    <property type="entry name" value="Periplasmic binding protein-like II"/>
    <property type="match status" value="1"/>
</dbReference>
<dbReference type="RefSeq" id="WP_290195937.1">
    <property type="nucleotide sequence ID" value="NZ_CP047654.1"/>
</dbReference>
<reference evidence="7" key="1">
    <citation type="submission" date="2023-07" db="EMBL/GenBank/DDBJ databases">
        <title>Sequencing the genomes of 1000 actinobacteria strains.</title>
        <authorList>
            <person name="Klenk H.-P."/>
        </authorList>
    </citation>
    <scope>NUCLEOTIDE SEQUENCE</scope>
    <source>
        <strain evidence="7">DSM 107476</strain>
    </source>
</reference>
<evidence type="ECO:0000256" key="2">
    <source>
        <dbReference type="ARBA" id="ARBA00022448"/>
    </source>
</evidence>
<dbReference type="InterPro" id="IPR051455">
    <property type="entry name" value="Bact_solute-bind_prot3"/>
</dbReference>
<evidence type="ECO:0000313" key="7">
    <source>
        <dbReference type="EMBL" id="MDR7330345.1"/>
    </source>
</evidence>
<dbReference type="PANTHER" id="PTHR30085:SF6">
    <property type="entry name" value="ABC TRANSPORTER GLUTAMINE-BINDING PROTEIN GLNH"/>
    <property type="match status" value="1"/>
</dbReference>
<name>A0ABU1ZZJ7_9CORY</name>
<dbReference type="Pfam" id="PF00497">
    <property type="entry name" value="SBP_bac_3"/>
    <property type="match status" value="1"/>
</dbReference>
<evidence type="ECO:0000256" key="4">
    <source>
        <dbReference type="SAM" id="MobiDB-lite"/>
    </source>
</evidence>
<accession>A0ABU1ZZJ7</accession>
<feature type="compositionally biased region" description="Polar residues" evidence="4">
    <location>
        <begin position="30"/>
        <end position="43"/>
    </location>
</feature>
<feature type="region of interest" description="Disordered" evidence="4">
    <location>
        <begin position="30"/>
        <end position="88"/>
    </location>
</feature>
<feature type="compositionally biased region" description="Low complexity" evidence="4">
    <location>
        <begin position="341"/>
        <end position="352"/>
    </location>
</feature>
<keyword evidence="3 5" id="KW-0732">Signal</keyword>
<dbReference type="PANTHER" id="PTHR30085">
    <property type="entry name" value="AMINO ACID ABC TRANSPORTER PERMEASE"/>
    <property type="match status" value="1"/>
</dbReference>
<proteinExistence type="inferred from homology"/>